<sequence>MSYGAETGPLAIAHRGGGGLAPENTLAAFARATALGVRYLETDLRPTSDGSLVCFHDETLERVTAARGRVASRTVRGVRSLRVAGVEQVPTLVEALEAFPEARFTVDLKDAAAIAPLVRVLRRPGVAERVCVAGAWDGWLGFVQREVPAVTTALGWRSLTALVACARAGVRPPRAVATGAFAHVPVRLGLVPVFVARLVQMAHDIGVRVVVWTVDDPAAMGRFLDLGVDGVISDRPDLLREVLIARGQWAPMPQAQVCRVRTSARGIPEGAAGSVLGGA</sequence>
<dbReference type="AlphaFoldDB" id="A0A542Z9Z7"/>
<evidence type="ECO:0000313" key="2">
    <source>
        <dbReference type="EMBL" id="TQL57121.1"/>
    </source>
</evidence>
<dbReference type="InterPro" id="IPR030395">
    <property type="entry name" value="GP_PDE_dom"/>
</dbReference>
<feature type="domain" description="GP-PDE" evidence="1">
    <location>
        <begin position="9"/>
        <end position="243"/>
    </location>
</feature>
<name>A0A542Z9Z7_9MICO</name>
<dbReference type="PROSITE" id="PS51704">
    <property type="entry name" value="GP_PDE"/>
    <property type="match status" value="1"/>
</dbReference>
<dbReference type="SUPFAM" id="SSF51695">
    <property type="entry name" value="PLC-like phosphodiesterases"/>
    <property type="match status" value="1"/>
</dbReference>
<dbReference type="InterPro" id="IPR017946">
    <property type="entry name" value="PLC-like_Pdiesterase_TIM-brl"/>
</dbReference>
<comment type="caution">
    <text evidence="2">The sequence shown here is derived from an EMBL/GenBank/DDBJ whole genome shotgun (WGS) entry which is preliminary data.</text>
</comment>
<dbReference type="PANTHER" id="PTHR43805">
    <property type="entry name" value="GLYCEROPHOSPHORYL DIESTER PHOSPHODIESTERASE"/>
    <property type="match status" value="1"/>
</dbReference>
<dbReference type="EMBL" id="VFOQ01000002">
    <property type="protein sequence ID" value="TQL57121.1"/>
    <property type="molecule type" value="Genomic_DNA"/>
</dbReference>
<dbReference type="PANTHER" id="PTHR43805:SF1">
    <property type="entry name" value="GP-PDE DOMAIN-CONTAINING PROTEIN"/>
    <property type="match status" value="1"/>
</dbReference>
<organism evidence="2 3">
    <name type="scientific">Oryzihumus leptocrescens</name>
    <dbReference type="NCBI Taxonomy" id="297536"/>
    <lineage>
        <taxon>Bacteria</taxon>
        <taxon>Bacillati</taxon>
        <taxon>Actinomycetota</taxon>
        <taxon>Actinomycetes</taxon>
        <taxon>Micrococcales</taxon>
        <taxon>Intrasporangiaceae</taxon>
        <taxon>Oryzihumus</taxon>
    </lineage>
</organism>
<evidence type="ECO:0000313" key="3">
    <source>
        <dbReference type="Proteomes" id="UP000319514"/>
    </source>
</evidence>
<evidence type="ECO:0000259" key="1">
    <source>
        <dbReference type="PROSITE" id="PS51704"/>
    </source>
</evidence>
<dbReference type="Proteomes" id="UP000319514">
    <property type="component" value="Unassembled WGS sequence"/>
</dbReference>
<dbReference type="Pfam" id="PF03009">
    <property type="entry name" value="GDPD"/>
    <property type="match status" value="1"/>
</dbReference>
<dbReference type="RefSeq" id="WP_141790450.1">
    <property type="nucleotide sequence ID" value="NZ_VFOQ01000002.1"/>
</dbReference>
<keyword evidence="3" id="KW-1185">Reference proteome</keyword>
<reference evidence="2 3" key="1">
    <citation type="submission" date="2019-06" db="EMBL/GenBank/DDBJ databases">
        <title>Sequencing the genomes of 1000 actinobacteria strains.</title>
        <authorList>
            <person name="Klenk H.-P."/>
        </authorList>
    </citation>
    <scope>NUCLEOTIDE SEQUENCE [LARGE SCALE GENOMIC DNA]</scope>
    <source>
        <strain evidence="2 3">DSM 18082</strain>
    </source>
</reference>
<gene>
    <name evidence="2" type="ORF">FB474_3896</name>
</gene>
<accession>A0A542Z9Z7</accession>
<proteinExistence type="predicted"/>
<dbReference type="OrthoDB" id="5241788at2"/>
<protein>
    <submittedName>
        <fullName evidence="2">Glycerophosphoryl diester phosphodiesterase</fullName>
    </submittedName>
</protein>
<dbReference type="GO" id="GO:0008081">
    <property type="term" value="F:phosphoric diester hydrolase activity"/>
    <property type="evidence" value="ECO:0007669"/>
    <property type="project" value="InterPro"/>
</dbReference>
<dbReference type="GO" id="GO:0006629">
    <property type="term" value="P:lipid metabolic process"/>
    <property type="evidence" value="ECO:0007669"/>
    <property type="project" value="InterPro"/>
</dbReference>
<dbReference type="Gene3D" id="3.20.20.190">
    <property type="entry name" value="Phosphatidylinositol (PI) phosphodiesterase"/>
    <property type="match status" value="1"/>
</dbReference>